<feature type="compositionally biased region" description="Basic and acidic residues" evidence="1">
    <location>
        <begin position="1"/>
        <end position="15"/>
    </location>
</feature>
<keyword evidence="2" id="KW-0560">Oxidoreductase</keyword>
<evidence type="ECO:0000313" key="2">
    <source>
        <dbReference type="EMBL" id="CAA9246043.1"/>
    </source>
</evidence>
<reference evidence="2" key="1">
    <citation type="submission" date="2020-02" db="EMBL/GenBank/DDBJ databases">
        <authorList>
            <person name="Meier V. D."/>
        </authorList>
    </citation>
    <scope>NUCLEOTIDE SEQUENCE</scope>
    <source>
        <strain evidence="2">AVDCRST_MAG41</strain>
    </source>
</reference>
<dbReference type="AlphaFoldDB" id="A0A6J4IC36"/>
<feature type="region of interest" description="Disordered" evidence="1">
    <location>
        <begin position="1"/>
        <end position="126"/>
    </location>
</feature>
<feature type="compositionally biased region" description="Low complexity" evidence="1">
    <location>
        <begin position="410"/>
        <end position="420"/>
    </location>
</feature>
<sequence length="473" mass="49311">DRRAPGRADRRGRAVRDRRRLPPGPRVPGPDVRGAGGPGRHRRDLGPVPLPRGPVGLGHVHPGLLVPALAGGQDAGRRGLDPGLRAGHRPRARRRGQGAVRPQGRRGRLGRQPLDRPRRRPARPDLRLPLHLHRLLLLRPAVRAGLPGGRGLRRPDRAPAAVAGRPRPRRQAGGGDRVRGDRGHRRPGHGGDRRPRDDAAAHPQLGGVAAVPGQAGRRAAPPAAGRGRRVGGPVEERAADDGELPAQPAPAGVDEAADPVRDPQAAAGAGDGPALLPAVRPVGPAAVLRPGRGPVHRDPVRAGGGGDRPDRPVHPHRDPAGVRDRAARGHRGQRDRPDPAGARRDAADGRGPAGGPGRHRGVQGDDALRGAELRAGDRLHQRLVDAEVRPGQHVRVPAAQPHGPHRRPGGHPAAPAGRAAGADHRPHRRLRAARGGPPAQAGAGHAVAAAPELPTRPAGPQARSAHRWGGVPV</sequence>
<feature type="compositionally biased region" description="Basic residues" evidence="1">
    <location>
        <begin position="86"/>
        <end position="96"/>
    </location>
</feature>
<feature type="compositionally biased region" description="Low complexity" evidence="1">
    <location>
        <begin position="433"/>
        <end position="451"/>
    </location>
</feature>
<evidence type="ECO:0000256" key="1">
    <source>
        <dbReference type="SAM" id="MobiDB-lite"/>
    </source>
</evidence>
<accession>A0A6J4IC36</accession>
<feature type="region of interest" description="Disordered" evidence="1">
    <location>
        <begin position="145"/>
        <end position="473"/>
    </location>
</feature>
<keyword evidence="2" id="KW-0503">Monooxygenase</keyword>
<feature type="compositionally biased region" description="Basic and acidic residues" evidence="1">
    <location>
        <begin position="189"/>
        <end position="200"/>
    </location>
</feature>
<protein>
    <submittedName>
        <fullName evidence="2">Monooxygenase, flavin-binding family</fullName>
    </submittedName>
</protein>
<feature type="compositionally biased region" description="Basic and acidic residues" evidence="1">
    <location>
        <begin position="362"/>
        <end position="390"/>
    </location>
</feature>
<feature type="compositionally biased region" description="Low complexity" evidence="1">
    <location>
        <begin position="262"/>
        <end position="278"/>
    </location>
</feature>
<feature type="compositionally biased region" description="Low complexity" evidence="1">
    <location>
        <begin position="201"/>
        <end position="225"/>
    </location>
</feature>
<proteinExistence type="predicted"/>
<dbReference type="GO" id="GO:0004497">
    <property type="term" value="F:monooxygenase activity"/>
    <property type="evidence" value="ECO:0007669"/>
    <property type="project" value="UniProtKB-KW"/>
</dbReference>
<feature type="non-terminal residue" evidence="2">
    <location>
        <position position="1"/>
    </location>
</feature>
<dbReference type="EMBL" id="CADCTP010000157">
    <property type="protein sequence ID" value="CAA9246043.1"/>
    <property type="molecule type" value="Genomic_DNA"/>
</dbReference>
<name>A0A6J4IC36_9ACTN</name>
<feature type="compositionally biased region" description="Basic and acidic residues" evidence="1">
    <location>
        <begin position="307"/>
        <end position="348"/>
    </location>
</feature>
<gene>
    <name evidence="2" type="ORF">AVDCRST_MAG41-1708</name>
</gene>
<organism evidence="2">
    <name type="scientific">uncultured Mycobacteriales bacterium</name>
    <dbReference type="NCBI Taxonomy" id="581187"/>
    <lineage>
        <taxon>Bacteria</taxon>
        <taxon>Bacillati</taxon>
        <taxon>Actinomycetota</taxon>
        <taxon>Actinomycetes</taxon>
        <taxon>Mycobacteriales</taxon>
        <taxon>environmental samples</taxon>
    </lineage>
</organism>
<feature type="non-terminal residue" evidence="2">
    <location>
        <position position="473"/>
    </location>
</feature>